<feature type="domain" description="Glycosyl transferase family 1" evidence="1">
    <location>
        <begin position="194"/>
        <end position="360"/>
    </location>
</feature>
<proteinExistence type="predicted"/>
<comment type="caution">
    <text evidence="2">The sequence shown here is derived from an EMBL/GenBank/DDBJ whole genome shotgun (WGS) entry which is preliminary data.</text>
</comment>
<dbReference type="RefSeq" id="WP_068223750.1">
    <property type="nucleotide sequence ID" value="NZ_LRPC01000028.1"/>
</dbReference>
<protein>
    <recommendedName>
        <fullName evidence="1">Glycosyl transferase family 1 domain-containing protein</fullName>
    </recommendedName>
</protein>
<dbReference type="PANTHER" id="PTHR12526">
    <property type="entry name" value="GLYCOSYLTRANSFERASE"/>
    <property type="match status" value="1"/>
</dbReference>
<dbReference type="Proteomes" id="UP000075606">
    <property type="component" value="Unassembled WGS sequence"/>
</dbReference>
<dbReference type="Pfam" id="PF00534">
    <property type="entry name" value="Glycos_transf_1"/>
    <property type="match status" value="1"/>
</dbReference>
<dbReference type="Gene3D" id="3.40.50.2000">
    <property type="entry name" value="Glycogen Phosphorylase B"/>
    <property type="match status" value="2"/>
</dbReference>
<dbReference type="EMBL" id="LRPC01000028">
    <property type="protein sequence ID" value="KYG74168.1"/>
    <property type="molecule type" value="Genomic_DNA"/>
</dbReference>
<evidence type="ECO:0000313" key="3">
    <source>
        <dbReference type="Proteomes" id="UP000075606"/>
    </source>
</evidence>
<dbReference type="InterPro" id="IPR001296">
    <property type="entry name" value="Glyco_trans_1"/>
</dbReference>
<sequence>MKYLFIAHSADRSGAPLSLLEFIRALQNIDLDFECTIVILKAGELEKEFSNYGRTVVISRNKRNNLYEKIRYRLVRSKYEALVKKKSFHIGLANSSSSWFFIKNFSFESFEHFFLRLPESTHSIKTILRGEFKALRDSLNHGHLKVVAPSNANANSLKECLDKGAKVQVIYGIAANKGKELSIGDSPKKLLELKEKGKVIIGGSGRLIWEKGVDYFLQVCALTVKKCPDAHFVWLGAMGDLNTEAKSPFEKRILYDLKKTSLQDSVIFLPKTSAPEKIYELFDILLMTSRWDSFPLVVLENALAKTPSICFKNCGGAEEFIANDCGVVVDYMDVQNMSDQVVSWVRNSNELNKIANNAYNKGLTFNQVYLQNQLKTILEEN</sequence>
<reference evidence="2 3" key="1">
    <citation type="submission" date="2016-01" db="EMBL/GenBank/DDBJ databases">
        <title>Genome sequencing of Roseivirga spongicola UST030701-084.</title>
        <authorList>
            <person name="Selvaratnam C."/>
            <person name="Thevarajoo S."/>
            <person name="Goh K.M."/>
            <person name="Ee R."/>
            <person name="Chan K.-G."/>
            <person name="Chong C.S."/>
        </authorList>
    </citation>
    <scope>NUCLEOTIDE SEQUENCE [LARGE SCALE GENOMIC DNA]</scope>
    <source>
        <strain evidence="2 3">UST030701-084</strain>
    </source>
</reference>
<keyword evidence="3" id="KW-1185">Reference proteome</keyword>
<organism evidence="2 3">
    <name type="scientific">Roseivirga spongicola</name>
    <dbReference type="NCBI Taxonomy" id="333140"/>
    <lineage>
        <taxon>Bacteria</taxon>
        <taxon>Pseudomonadati</taxon>
        <taxon>Bacteroidota</taxon>
        <taxon>Cytophagia</taxon>
        <taxon>Cytophagales</taxon>
        <taxon>Roseivirgaceae</taxon>
        <taxon>Roseivirga</taxon>
    </lineage>
</organism>
<gene>
    <name evidence="2" type="ORF">AWW68_16090</name>
</gene>
<dbReference type="AlphaFoldDB" id="A0A150X627"/>
<accession>A0A150X627</accession>
<dbReference type="GO" id="GO:0016757">
    <property type="term" value="F:glycosyltransferase activity"/>
    <property type="evidence" value="ECO:0007669"/>
    <property type="project" value="InterPro"/>
</dbReference>
<dbReference type="SUPFAM" id="SSF53756">
    <property type="entry name" value="UDP-Glycosyltransferase/glycogen phosphorylase"/>
    <property type="match status" value="1"/>
</dbReference>
<evidence type="ECO:0000259" key="1">
    <source>
        <dbReference type="Pfam" id="PF00534"/>
    </source>
</evidence>
<name>A0A150X627_9BACT</name>
<evidence type="ECO:0000313" key="2">
    <source>
        <dbReference type="EMBL" id="KYG74168.1"/>
    </source>
</evidence>
<dbReference type="OrthoDB" id="655095at2"/>
<dbReference type="STRING" id="333140.AWW68_16090"/>